<dbReference type="Proteomes" id="UP000662314">
    <property type="component" value="Unassembled WGS sequence"/>
</dbReference>
<proteinExistence type="predicted"/>
<dbReference type="EMBL" id="JAECZA010000050">
    <property type="protein sequence ID" value="MBH8573943.1"/>
    <property type="molecule type" value="Genomic_DNA"/>
</dbReference>
<protein>
    <submittedName>
        <fullName evidence="1">Uncharacterized protein</fullName>
    </submittedName>
</protein>
<reference evidence="1 2" key="1">
    <citation type="journal article" date="2021" name="Int. J. Syst. Evol. Microbiol.">
        <title>Amazonocrinis nigriterrae gen. nov., sp. nov., Atlanticothrix silvestris gen. nov., sp. nov. and Dendronalium phyllosphericum gen. nov., sp. nov., nostocacean cyanobacteria from Brazilian environments.</title>
        <authorList>
            <person name="Alvarenga D.O."/>
            <person name="Andreote A.P.D."/>
            <person name="Branco L.H.Z."/>
            <person name="Delbaje E."/>
            <person name="Cruz R.B."/>
            <person name="Varani A.M."/>
            <person name="Fiore M.F."/>
        </authorList>
    </citation>
    <scope>NUCLEOTIDE SEQUENCE [LARGE SCALE GENOMIC DNA]</scope>
    <source>
        <strain evidence="1 2">CENA369</strain>
    </source>
</reference>
<sequence length="49" mass="5397">IPPLDREIAGHNPDVVSNAVFTTPYPLHPVADSDRVRFEVCRIVTVSVP</sequence>
<gene>
    <name evidence="1" type="ORF">I8752_13110</name>
</gene>
<dbReference type="AlphaFoldDB" id="A0A8J7LFC0"/>
<evidence type="ECO:0000313" key="1">
    <source>
        <dbReference type="EMBL" id="MBH8573943.1"/>
    </source>
</evidence>
<name>A0A8J7LFC0_9NOST</name>
<accession>A0A8J7LFC0</accession>
<feature type="non-terminal residue" evidence="1">
    <location>
        <position position="1"/>
    </location>
</feature>
<comment type="caution">
    <text evidence="1">The sequence shown here is derived from an EMBL/GenBank/DDBJ whole genome shotgun (WGS) entry which is preliminary data.</text>
</comment>
<evidence type="ECO:0000313" key="2">
    <source>
        <dbReference type="Proteomes" id="UP000662314"/>
    </source>
</evidence>
<organism evidence="1 2">
    <name type="scientific">Dendronalium phyllosphericum CENA369</name>
    <dbReference type="NCBI Taxonomy" id="1725256"/>
    <lineage>
        <taxon>Bacteria</taxon>
        <taxon>Bacillati</taxon>
        <taxon>Cyanobacteriota</taxon>
        <taxon>Cyanophyceae</taxon>
        <taxon>Nostocales</taxon>
        <taxon>Nostocaceae</taxon>
        <taxon>Dendronalium</taxon>
        <taxon>Dendronalium phyllosphericum</taxon>
    </lineage>
</organism>
<keyword evidence="2" id="KW-1185">Reference proteome</keyword>